<dbReference type="KEGG" id="tad:TRIADDRAFT_55540"/>
<dbReference type="GeneID" id="6753186"/>
<dbReference type="InterPro" id="IPR036956">
    <property type="entry name" value="Impact_N_sf"/>
</dbReference>
<dbReference type="AlphaFoldDB" id="B3RV63"/>
<evidence type="ECO:0000256" key="6">
    <source>
        <dbReference type="ARBA" id="ARBA00023016"/>
    </source>
</evidence>
<dbReference type="FunCoup" id="B3RV63">
    <property type="interactions" value="1756"/>
</dbReference>
<keyword evidence="9" id="KW-1185">Reference proteome</keyword>
<dbReference type="PROSITE" id="PS50908">
    <property type="entry name" value="RWD"/>
    <property type="match status" value="1"/>
</dbReference>
<dbReference type="SUPFAM" id="SSF54495">
    <property type="entry name" value="UBC-like"/>
    <property type="match status" value="1"/>
</dbReference>
<dbReference type="CDD" id="cd23821">
    <property type="entry name" value="RWD_IMPACT"/>
    <property type="match status" value="1"/>
</dbReference>
<organism evidence="8 9">
    <name type="scientific">Trichoplax adhaerens</name>
    <name type="common">Trichoplax reptans</name>
    <dbReference type="NCBI Taxonomy" id="10228"/>
    <lineage>
        <taxon>Eukaryota</taxon>
        <taxon>Metazoa</taxon>
        <taxon>Placozoa</taxon>
        <taxon>Uniplacotomia</taxon>
        <taxon>Trichoplacea</taxon>
        <taxon>Trichoplacidae</taxon>
        <taxon>Trichoplax</taxon>
    </lineage>
</organism>
<dbReference type="GO" id="GO:0006446">
    <property type="term" value="P:regulation of translational initiation"/>
    <property type="evidence" value="ECO:0000318"/>
    <property type="project" value="GO_Central"/>
</dbReference>
<sequence length="349" mass="39308">MENNNNNMHLYNLLLAPPVQYGMIFDIEGSLKKEELEALASIYGDDWSVIDGTSRIYVIRLQKDYLDSVVSIELKVLLPVTYPTDNAPEYELTANFFSEEEHTEMCHALDTIYNDSGGEVILFQWVEKLRECLAWKIEKENSIIQRRNYVASGSNSIDISTVYQSSGSDNEIESKLDETDNAVNSAPSTSAIIGKEENPEIIHGEPIVDRKSVFQAHLAVVKCVSEVARMKDSLMEKRKIAHASHNVLAYRIINEEHGTYIQDCDDDGEKAAGSRLLHLLEILNIENVAVIVSRWYGGVLLGADRFKHYNNCARALIYQAGLPKVDKHRNRIAGRHEISSKCPLRAVTP</sequence>
<dbReference type="EMBL" id="DS985244">
    <property type="protein sequence ID" value="EDV25446.1"/>
    <property type="molecule type" value="Genomic_DNA"/>
</dbReference>
<dbReference type="PANTHER" id="PTHR16301">
    <property type="entry name" value="IMPACT-RELATED"/>
    <property type="match status" value="1"/>
</dbReference>
<dbReference type="Pfam" id="PF05773">
    <property type="entry name" value="RWD"/>
    <property type="match status" value="1"/>
</dbReference>
<dbReference type="Gene3D" id="3.10.110.10">
    <property type="entry name" value="Ubiquitin Conjugating Enzyme"/>
    <property type="match status" value="1"/>
</dbReference>
<dbReference type="SMART" id="SM00591">
    <property type="entry name" value="RWD"/>
    <property type="match status" value="1"/>
</dbReference>
<dbReference type="OMA" id="FRHICNL"/>
<dbReference type="InterPro" id="IPR023582">
    <property type="entry name" value="Impact"/>
</dbReference>
<keyword evidence="6" id="KW-0346">Stress response</keyword>
<evidence type="ECO:0000313" key="8">
    <source>
        <dbReference type="EMBL" id="EDV25446.1"/>
    </source>
</evidence>
<reference evidence="8 9" key="1">
    <citation type="journal article" date="2008" name="Nature">
        <title>The Trichoplax genome and the nature of placozoans.</title>
        <authorList>
            <person name="Srivastava M."/>
            <person name="Begovic E."/>
            <person name="Chapman J."/>
            <person name="Putnam N.H."/>
            <person name="Hellsten U."/>
            <person name="Kawashima T."/>
            <person name="Kuo A."/>
            <person name="Mitros T."/>
            <person name="Salamov A."/>
            <person name="Carpenter M.L."/>
            <person name="Signorovitch A.Y."/>
            <person name="Moreno M.A."/>
            <person name="Kamm K."/>
            <person name="Grimwood J."/>
            <person name="Schmutz J."/>
            <person name="Shapiro H."/>
            <person name="Grigoriev I.V."/>
            <person name="Buss L.W."/>
            <person name="Schierwater B."/>
            <person name="Dellaporta S.L."/>
            <person name="Rokhsar D.S."/>
        </authorList>
    </citation>
    <scope>NUCLEOTIDE SEQUENCE [LARGE SCALE GENOMIC DNA]</scope>
    <source>
        <strain evidence="8 9">Grell-BS-1999</strain>
    </source>
</reference>
<keyword evidence="5" id="KW-0810">Translation regulation</keyword>
<dbReference type="InterPro" id="IPR020568">
    <property type="entry name" value="Ribosomal_Su5_D2-typ_SF"/>
</dbReference>
<dbReference type="CTD" id="6753186"/>
<dbReference type="PhylomeDB" id="B3RV63"/>
<comment type="similarity">
    <text evidence="2">Belongs to the IMPACT family.</text>
</comment>
<dbReference type="InParanoid" id="B3RV63"/>
<name>B3RV63_TRIAD</name>
<protein>
    <recommendedName>
        <fullName evidence="7">RWD domain-containing protein</fullName>
    </recommendedName>
</protein>
<evidence type="ECO:0000256" key="1">
    <source>
        <dbReference type="ARBA" id="ARBA00004496"/>
    </source>
</evidence>
<evidence type="ECO:0000256" key="3">
    <source>
        <dbReference type="ARBA" id="ARBA00022490"/>
    </source>
</evidence>
<evidence type="ECO:0000256" key="4">
    <source>
        <dbReference type="ARBA" id="ARBA00022491"/>
    </source>
</evidence>
<dbReference type="PANTHER" id="PTHR16301:SF25">
    <property type="entry name" value="PROTEIN IMPACT"/>
    <property type="match status" value="1"/>
</dbReference>
<comment type="subcellular location">
    <subcellularLocation>
        <location evidence="1">Cytoplasm</location>
    </subcellularLocation>
</comment>
<dbReference type="InterPro" id="IPR016135">
    <property type="entry name" value="UBQ-conjugating_enzyme/RWD"/>
</dbReference>
<dbReference type="GO" id="GO:0140469">
    <property type="term" value="P:GCN2-mediated signaling"/>
    <property type="evidence" value="ECO:0000318"/>
    <property type="project" value="GO_Central"/>
</dbReference>
<evidence type="ECO:0000259" key="7">
    <source>
        <dbReference type="PROSITE" id="PS50908"/>
    </source>
</evidence>
<dbReference type="Gene3D" id="3.30.230.30">
    <property type="entry name" value="Impact, N-terminal domain"/>
    <property type="match status" value="1"/>
</dbReference>
<evidence type="ECO:0000256" key="5">
    <source>
        <dbReference type="ARBA" id="ARBA00022845"/>
    </source>
</evidence>
<dbReference type="PROSITE" id="PS00910">
    <property type="entry name" value="UPF0029"/>
    <property type="match status" value="1"/>
</dbReference>
<dbReference type="Pfam" id="PF01205">
    <property type="entry name" value="Impact_N"/>
    <property type="match status" value="1"/>
</dbReference>
<dbReference type="OrthoDB" id="69641at2759"/>
<dbReference type="InterPro" id="IPR020569">
    <property type="entry name" value="UPF0029_Impact_CS"/>
</dbReference>
<keyword evidence="3" id="KW-0963">Cytoplasm</keyword>
<dbReference type="InterPro" id="IPR001498">
    <property type="entry name" value="Impact_N"/>
</dbReference>
<gene>
    <name evidence="8" type="ORF">TRIADDRAFT_55540</name>
</gene>
<dbReference type="Proteomes" id="UP000009022">
    <property type="component" value="Unassembled WGS sequence"/>
</dbReference>
<proteinExistence type="inferred from homology"/>
<evidence type="ECO:0000313" key="9">
    <source>
        <dbReference type="Proteomes" id="UP000009022"/>
    </source>
</evidence>
<dbReference type="InterPro" id="IPR006575">
    <property type="entry name" value="RWD_dom"/>
</dbReference>
<dbReference type="GO" id="GO:0005737">
    <property type="term" value="C:cytoplasm"/>
    <property type="evidence" value="ECO:0000318"/>
    <property type="project" value="GO_Central"/>
</dbReference>
<dbReference type="RefSeq" id="XP_002111479.1">
    <property type="nucleotide sequence ID" value="XM_002111443.1"/>
</dbReference>
<accession>B3RV63</accession>
<feature type="domain" description="RWD" evidence="7">
    <location>
        <begin position="34"/>
        <end position="136"/>
    </location>
</feature>
<dbReference type="STRING" id="10228.B3RV63"/>
<dbReference type="eggNOG" id="KOG3299">
    <property type="taxonomic scope" value="Eukaryota"/>
</dbReference>
<dbReference type="HOGENOM" id="CLU_045276_1_0_1"/>
<keyword evidence="4" id="KW-0678">Repressor</keyword>
<dbReference type="SUPFAM" id="SSF54211">
    <property type="entry name" value="Ribosomal protein S5 domain 2-like"/>
    <property type="match status" value="1"/>
</dbReference>
<evidence type="ECO:0000256" key="2">
    <source>
        <dbReference type="ARBA" id="ARBA00007665"/>
    </source>
</evidence>